<organism evidence="1 2">
    <name type="scientific">Geodermatophilus obscurus</name>
    <dbReference type="NCBI Taxonomy" id="1861"/>
    <lineage>
        <taxon>Bacteria</taxon>
        <taxon>Bacillati</taxon>
        <taxon>Actinomycetota</taxon>
        <taxon>Actinomycetes</taxon>
        <taxon>Geodermatophilales</taxon>
        <taxon>Geodermatophilaceae</taxon>
        <taxon>Geodermatophilus</taxon>
    </lineage>
</organism>
<dbReference type="Proteomes" id="UP000184428">
    <property type="component" value="Unassembled WGS sequence"/>
</dbReference>
<dbReference type="SUPFAM" id="SSF54909">
    <property type="entry name" value="Dimeric alpha+beta barrel"/>
    <property type="match status" value="1"/>
</dbReference>
<accession>A0A1M7UY29</accession>
<dbReference type="EMBL" id="FRDM01000037">
    <property type="protein sequence ID" value="SHN87830.1"/>
    <property type="molecule type" value="Genomic_DNA"/>
</dbReference>
<evidence type="ECO:0000313" key="2">
    <source>
        <dbReference type="Proteomes" id="UP000184428"/>
    </source>
</evidence>
<name>A0A1M7UY29_9ACTN</name>
<dbReference type="InterPro" id="IPR011008">
    <property type="entry name" value="Dimeric_a/b-barrel"/>
</dbReference>
<evidence type="ECO:0000313" key="1">
    <source>
        <dbReference type="EMBL" id="SHN87830.1"/>
    </source>
</evidence>
<sequence length="135" mass="15289">MVHLPWTTVDVRQGPALVMASEFHLTQVRRTPSFLLDALRIRRQVMTADGALGIALEARPLHRTFRTMSAWRDRAALDAFVRAEPHRTTMVRHRTGMAASRFVFWATDELPVRWPDAVRRLADDEPDGPPPGAVP</sequence>
<proteinExistence type="predicted"/>
<dbReference type="RefSeq" id="WP_072920641.1">
    <property type="nucleotide sequence ID" value="NZ_FRDM01000037.1"/>
</dbReference>
<evidence type="ECO:0008006" key="3">
    <source>
        <dbReference type="Google" id="ProtNLM"/>
    </source>
</evidence>
<protein>
    <recommendedName>
        <fullName evidence="3">DUF3291 domain-containing protein</fullName>
    </recommendedName>
</protein>
<gene>
    <name evidence="1" type="ORF">SAMN05660350_04244</name>
</gene>
<reference evidence="1 2" key="1">
    <citation type="submission" date="2016-12" db="EMBL/GenBank/DDBJ databases">
        <authorList>
            <person name="Song W.-J."/>
            <person name="Kurnit D.M."/>
        </authorList>
    </citation>
    <scope>NUCLEOTIDE SEQUENCE [LARGE SCALE GENOMIC DNA]</scope>
    <source>
        <strain evidence="1 2">DSM 43162</strain>
    </source>
</reference>
<dbReference type="OrthoDB" id="3214999at2"/>
<dbReference type="AlphaFoldDB" id="A0A1M7UY29"/>